<protein>
    <recommendedName>
        <fullName evidence="3">SH3b domain-containing protein</fullName>
    </recommendedName>
</protein>
<sequence length="338" mass="36767">MDKKDNRSSEREPEGNSFDYEELSNEPAEDQDYEEYREEDDFDEDEEVVFHFRPWMIPVFAGMMILAILICIPLWKLSSHSGEAGDSDALVTATEAQTTEAAGIPETVMAPEVSTEPISTPEPTATPTETSQAPPAATPEATIQPTEAPAATEIPNANSAGNALAEGNAMTFGDVNETVTAKDVINLRSTPYTGDEGNVVGQLKNGEMLVRTGRNDSTGWSRLDYNGQTVYAVSAYLTTDLTYTKSTAPVNSNRVSTQDGRVIVFVDCDDYITPKDLINLRTEPSTSEGESTVRTQVRNGTNLHRTGYSEASGWSRVEYNGEILYAVTSYVVSGTAPE</sequence>
<dbReference type="PANTHER" id="PTHR34408">
    <property type="entry name" value="FAMILY PROTEIN, PUTATIVE-RELATED"/>
    <property type="match status" value="1"/>
</dbReference>
<dbReference type="Gene3D" id="2.30.30.40">
    <property type="entry name" value="SH3 Domains"/>
    <property type="match status" value="2"/>
</dbReference>
<feature type="region of interest" description="Disordered" evidence="1">
    <location>
        <begin position="112"/>
        <end position="141"/>
    </location>
</feature>
<evidence type="ECO:0000256" key="1">
    <source>
        <dbReference type="SAM" id="MobiDB-lite"/>
    </source>
</evidence>
<dbReference type="PANTHER" id="PTHR34408:SF1">
    <property type="entry name" value="GLYCOSYL HYDROLASE FAMILY 19 DOMAIN-CONTAINING PROTEIN HI_1415"/>
    <property type="match status" value="1"/>
</dbReference>
<keyword evidence="5" id="KW-1185">Reference proteome</keyword>
<organism evidence="4 5">
    <name type="scientific">Waltera intestinalis</name>
    <dbReference type="NCBI Taxonomy" id="2606635"/>
    <lineage>
        <taxon>Bacteria</taxon>
        <taxon>Bacillati</taxon>
        <taxon>Bacillota</taxon>
        <taxon>Clostridia</taxon>
        <taxon>Lachnospirales</taxon>
        <taxon>Lachnospiraceae</taxon>
        <taxon>Waltera</taxon>
    </lineage>
</organism>
<evidence type="ECO:0000313" key="5">
    <source>
        <dbReference type="Proteomes" id="UP000476055"/>
    </source>
</evidence>
<evidence type="ECO:0000256" key="2">
    <source>
        <dbReference type="SAM" id="Phobius"/>
    </source>
</evidence>
<feature type="compositionally biased region" description="Basic and acidic residues" evidence="1">
    <location>
        <begin position="1"/>
        <end position="14"/>
    </location>
</feature>
<keyword evidence="2" id="KW-0812">Transmembrane</keyword>
<evidence type="ECO:0000259" key="3">
    <source>
        <dbReference type="PROSITE" id="PS51781"/>
    </source>
</evidence>
<feature type="transmembrane region" description="Helical" evidence="2">
    <location>
        <begin position="55"/>
        <end position="75"/>
    </location>
</feature>
<dbReference type="InterPro" id="IPR003646">
    <property type="entry name" value="SH3-like_bac-type"/>
</dbReference>
<feature type="compositionally biased region" description="Low complexity" evidence="1">
    <location>
        <begin position="115"/>
        <end position="141"/>
    </location>
</feature>
<reference evidence="4 5" key="1">
    <citation type="submission" date="2019-08" db="EMBL/GenBank/DDBJ databases">
        <title>In-depth cultivation of the pig gut microbiome towards novel bacterial diversity and tailored functional studies.</title>
        <authorList>
            <person name="Wylensek D."/>
            <person name="Hitch T.C.A."/>
            <person name="Clavel T."/>
        </authorList>
    </citation>
    <scope>NUCLEOTIDE SEQUENCE [LARGE SCALE GENOMIC DNA]</scope>
    <source>
        <strain evidence="4 5">WCA3-601-WT-6H</strain>
    </source>
</reference>
<keyword evidence="2" id="KW-0472">Membrane</keyword>
<dbReference type="SMART" id="SM00287">
    <property type="entry name" value="SH3b"/>
    <property type="match status" value="2"/>
</dbReference>
<dbReference type="AlphaFoldDB" id="A0A6L5YEI9"/>
<proteinExistence type="predicted"/>
<keyword evidence="2" id="KW-1133">Transmembrane helix</keyword>
<evidence type="ECO:0000313" key="4">
    <source>
        <dbReference type="EMBL" id="MST56691.1"/>
    </source>
</evidence>
<feature type="compositionally biased region" description="Acidic residues" evidence="1">
    <location>
        <begin position="19"/>
        <end position="42"/>
    </location>
</feature>
<feature type="domain" description="SH3b" evidence="3">
    <location>
        <begin position="267"/>
        <end position="335"/>
    </location>
</feature>
<dbReference type="EMBL" id="VUMU01000001">
    <property type="protein sequence ID" value="MST56691.1"/>
    <property type="molecule type" value="Genomic_DNA"/>
</dbReference>
<dbReference type="InterPro" id="IPR052354">
    <property type="entry name" value="Cell_Wall_Dynamics_Protein"/>
</dbReference>
<dbReference type="RefSeq" id="WP_154494794.1">
    <property type="nucleotide sequence ID" value="NZ_VUMU01000001.1"/>
</dbReference>
<feature type="region of interest" description="Disordered" evidence="1">
    <location>
        <begin position="1"/>
        <end position="42"/>
    </location>
</feature>
<gene>
    <name evidence="4" type="ORF">FYJ59_00230</name>
</gene>
<accession>A0A6L5YEI9</accession>
<dbReference type="Proteomes" id="UP000476055">
    <property type="component" value="Unassembled WGS sequence"/>
</dbReference>
<name>A0A6L5YEI9_9FIRM</name>
<comment type="caution">
    <text evidence="4">The sequence shown here is derived from an EMBL/GenBank/DDBJ whole genome shotgun (WGS) entry which is preliminary data.</text>
</comment>
<dbReference type="PROSITE" id="PS51781">
    <property type="entry name" value="SH3B"/>
    <property type="match status" value="1"/>
</dbReference>